<dbReference type="Proteomes" id="UP001189429">
    <property type="component" value="Unassembled WGS sequence"/>
</dbReference>
<sequence length="1055" mass="118835">MAENNGGANQKRFSGDGNDDAAAYKIWKRWAKAAIVVQKVALAVENVDLAEINAKSGEELVFERLDERFPDKVAADRLGEAMEEGFSLKIQKQETTEAYTGRAQLVYARLAKEGVDPPPVARGYLILRGARLGSFGRARIMSATHRSWHVDEVCTALRTAFPGVPTETLAQATYAAEEEHGETDFPQMLEPYKDEGAEDDVTREIDAIVQAAEPIDESDAVEILATWKQTRVAMNREKLDRGLKCFRCKKIGDFNKDCKEPMPAHSSQMVFAECVKSDGERVQAVQDLQASNEREMMMAAEQDIDEEINSILKVHEDNVLATLIQDEDGITEKKTTTEGTVLGVTHSDGCSVPDTGCCKSLIGAETLMKHEAATGQKARWLKDAKQMRFRGFDNSVQESIGAVELDWTVKGYTVTFVVHVVQGPAGFLMSEPDLKALGAKIDLETDTMYPKKLDLTIPLNETAAGHYEIDLMNKEKRSHRQAGFQRGKRSRQDDVNQADDYNAMWKHIVEDEPYWVHMCPLCRKLSVLQQCTPMERRVDRAQHLSDVRWTVSLLHVVVEVAIYQLERGRHFLYETPPRCASLQVLVMKQLLQLPGVYVGVASGCAFGLRCPDTLKLMPKSWKFVTSAPEVAWAVQRRCSGGHEHHHTEGMLKCGIKQSVCSQRYPRRLVEAIKAAYEFYCPECEGMKCPKVAMPSTPAETNLPLKYANMDCKDMPGWISGERITCLGIVDEASSLHQVEPMIGMAETSKNLTDTFRQAWVRPYMRPKRLKVDPHRAQVSDEFTNWCERQGIEAADAAGGAKEQNGKIEHHNQLFDPRAQQARIRTIARMKLLMQQDKLTTRRALDSRPRVVVKYQPSDMVAVWRMMRNKGIPGKRAHHRWRPGIYMGEVRGKYWVLVDLEHYSGQRSEDITGGERLPETEVEAEPGGDQSETNRQHIGGIMYPPSLPSPPLIDSADAHLAEDTDENIVVGEVDVLLTQGSKEINLKDERWKSVKGKRMIEKACEKEMGSLMHETKVWRPMDLETSRVLETQVPERILRPRPVLTRRAGDDGEDEV</sequence>
<dbReference type="InterPro" id="IPR036397">
    <property type="entry name" value="RNaseH_sf"/>
</dbReference>
<accession>A0ABN9V6D0</accession>
<dbReference type="PROSITE" id="PS50994">
    <property type="entry name" value="INTEGRASE"/>
    <property type="match status" value="1"/>
</dbReference>
<keyword evidence="4" id="KW-1185">Reference proteome</keyword>
<evidence type="ECO:0000259" key="2">
    <source>
        <dbReference type="PROSITE" id="PS50994"/>
    </source>
</evidence>
<feature type="region of interest" description="Disordered" evidence="1">
    <location>
        <begin position="906"/>
        <end position="950"/>
    </location>
</feature>
<reference evidence="3" key="1">
    <citation type="submission" date="2023-10" db="EMBL/GenBank/DDBJ databases">
        <authorList>
            <person name="Chen Y."/>
            <person name="Shah S."/>
            <person name="Dougan E. K."/>
            <person name="Thang M."/>
            <person name="Chan C."/>
        </authorList>
    </citation>
    <scope>NUCLEOTIDE SEQUENCE [LARGE SCALE GENOMIC DNA]</scope>
</reference>
<protein>
    <recommendedName>
        <fullName evidence="2">Integrase catalytic domain-containing protein</fullName>
    </recommendedName>
</protein>
<proteinExistence type="predicted"/>
<gene>
    <name evidence="3" type="ORF">PCOR1329_LOCUS54951</name>
</gene>
<organism evidence="3 4">
    <name type="scientific">Prorocentrum cordatum</name>
    <dbReference type="NCBI Taxonomy" id="2364126"/>
    <lineage>
        <taxon>Eukaryota</taxon>
        <taxon>Sar</taxon>
        <taxon>Alveolata</taxon>
        <taxon>Dinophyceae</taxon>
        <taxon>Prorocentrales</taxon>
        <taxon>Prorocentraceae</taxon>
        <taxon>Prorocentrum</taxon>
    </lineage>
</organism>
<dbReference type="InterPro" id="IPR012337">
    <property type="entry name" value="RNaseH-like_sf"/>
</dbReference>
<evidence type="ECO:0000256" key="1">
    <source>
        <dbReference type="SAM" id="MobiDB-lite"/>
    </source>
</evidence>
<comment type="caution">
    <text evidence="3">The sequence shown here is derived from an EMBL/GenBank/DDBJ whole genome shotgun (WGS) entry which is preliminary data.</text>
</comment>
<evidence type="ECO:0000313" key="4">
    <source>
        <dbReference type="Proteomes" id="UP001189429"/>
    </source>
</evidence>
<dbReference type="EMBL" id="CAUYUJ010016726">
    <property type="protein sequence ID" value="CAK0868212.1"/>
    <property type="molecule type" value="Genomic_DNA"/>
</dbReference>
<name>A0ABN9V6D0_9DINO</name>
<dbReference type="Gene3D" id="3.30.420.10">
    <property type="entry name" value="Ribonuclease H-like superfamily/Ribonuclease H"/>
    <property type="match status" value="1"/>
</dbReference>
<dbReference type="SUPFAM" id="SSF53098">
    <property type="entry name" value="Ribonuclease H-like"/>
    <property type="match status" value="1"/>
</dbReference>
<dbReference type="InterPro" id="IPR001584">
    <property type="entry name" value="Integrase_cat-core"/>
</dbReference>
<evidence type="ECO:0000313" key="3">
    <source>
        <dbReference type="EMBL" id="CAK0868212.1"/>
    </source>
</evidence>
<feature type="domain" description="Integrase catalytic" evidence="2">
    <location>
        <begin position="693"/>
        <end position="864"/>
    </location>
</feature>